<dbReference type="AlphaFoldDB" id="A0A6W4FN73"/>
<keyword evidence="3" id="KW-0328">Glycosyltransferase</keyword>
<dbReference type="EMBL" id="AABGVJ010000001">
    <property type="protein sequence ID" value="EAH4371680.1"/>
    <property type="molecule type" value="Genomic_DNA"/>
</dbReference>
<comment type="subcellular location">
    <subcellularLocation>
        <location evidence="1">Cell membrane</location>
        <topology evidence="1">Multi-pass membrane protein</topology>
    </subcellularLocation>
</comment>
<dbReference type="PANTHER" id="PTHR33908">
    <property type="entry name" value="MANNOSYLTRANSFERASE YKCB-RELATED"/>
    <property type="match status" value="1"/>
</dbReference>
<organism evidence="9 10">
    <name type="scientific">Listeria monocytogenes</name>
    <dbReference type="NCBI Taxonomy" id="1639"/>
    <lineage>
        <taxon>Bacteria</taxon>
        <taxon>Bacillati</taxon>
        <taxon>Bacillota</taxon>
        <taxon>Bacilli</taxon>
        <taxon>Bacillales</taxon>
        <taxon>Listeriaceae</taxon>
        <taxon>Listeria</taxon>
    </lineage>
</organism>
<dbReference type="RefSeq" id="WP_077955277.1">
    <property type="nucleotide sequence ID" value="NZ_MKMV01000012.1"/>
</dbReference>
<evidence type="ECO:0000313" key="9">
    <source>
        <dbReference type="EMBL" id="EAH4371680.1"/>
    </source>
</evidence>
<feature type="domain" description="Glycosyltransferase RgtA/B/C/D-like" evidence="8">
    <location>
        <begin position="156"/>
        <end position="276"/>
    </location>
</feature>
<keyword evidence="2" id="KW-1003">Cell membrane</keyword>
<evidence type="ECO:0000256" key="3">
    <source>
        <dbReference type="ARBA" id="ARBA00022676"/>
    </source>
</evidence>
<dbReference type="GO" id="GO:0005886">
    <property type="term" value="C:plasma membrane"/>
    <property type="evidence" value="ECO:0007669"/>
    <property type="project" value="UniProtKB-SubCell"/>
</dbReference>
<evidence type="ECO:0000256" key="7">
    <source>
        <dbReference type="ARBA" id="ARBA00023136"/>
    </source>
</evidence>
<evidence type="ECO:0000256" key="4">
    <source>
        <dbReference type="ARBA" id="ARBA00022679"/>
    </source>
</evidence>
<protein>
    <recommendedName>
        <fullName evidence="8">Glycosyltransferase RgtA/B/C/D-like domain-containing protein</fullName>
    </recommendedName>
</protein>
<sequence length="700" mass="81259">MQIKKNLSFVFYGVFIFIFGYLLVRSIIKPLNVGYSNFFILLLFSITILIIMLALFQLFSRLNRKSDILLTLILVIALVSTQVYLMFALQMDAFADSFGIKGQAVQMLQNGGMFTGDSYFLVYPNNVLTTIIRYELYNFGANIGITNTYLLESGFVILCMNITFFTLFYIIRKEVGIKYSNIYLLIILFCVPFYGYLTYFYSDTLVLPFAALILLFYYLYTKNNKWFYFIIIGLLFAIGYHIKPNLIIMLPAIIIHLFFIKNWRKTLLNTAIILIVFAGVNTLYNPFTEKYGFERDNSLEFPQSHWIMMGLKGPEGRYDSSEFLYTKQFDTKEKKQEANKEVIKERITSYGPVGLLELYNMKMLSTWTDGTRAYSWYVKSAKEYPVAYDFLFGDKKVFADAFSQIFHIINLILIILGALRFYKKQEFDLSFLINITLIGVWLFHLVWEANQRYILFVTPLMIMSAMYGFKFLVELLYTKDKIPVIKQTTRKPFLIVCFVVFMLSLVTIIYGVKPIAIDKQNSNHYLVNQSYAYLQVPVNSKNAVTQTFKADENFNNVGIYVLEAPNEDNKYKIRITNKDENKIISEKVYSASSFEAGEYFPIEVNENPKKKTEYSIQILSTKGNKGEALMLGKYQQKGFDLYSDGAMYINGKNQVNEDIGFEVTETTNSPLIPWYSYLLIFIIFVGVISLSFLTFKQKKD</sequence>
<dbReference type="PANTHER" id="PTHR33908:SF11">
    <property type="entry name" value="MEMBRANE PROTEIN"/>
    <property type="match status" value="1"/>
</dbReference>
<evidence type="ECO:0000256" key="1">
    <source>
        <dbReference type="ARBA" id="ARBA00004651"/>
    </source>
</evidence>
<accession>A0A6W4FN73</accession>
<evidence type="ECO:0000256" key="2">
    <source>
        <dbReference type="ARBA" id="ARBA00022475"/>
    </source>
</evidence>
<evidence type="ECO:0000256" key="5">
    <source>
        <dbReference type="ARBA" id="ARBA00022692"/>
    </source>
</evidence>
<evidence type="ECO:0000313" key="10">
    <source>
        <dbReference type="Proteomes" id="UP000540417"/>
    </source>
</evidence>
<dbReference type="GO" id="GO:0009103">
    <property type="term" value="P:lipopolysaccharide biosynthetic process"/>
    <property type="evidence" value="ECO:0007669"/>
    <property type="project" value="UniProtKB-ARBA"/>
</dbReference>
<evidence type="ECO:0000259" key="8">
    <source>
        <dbReference type="Pfam" id="PF13231"/>
    </source>
</evidence>
<name>A0A6W4FN73_LISMN</name>
<comment type="caution">
    <text evidence="9">The sequence shown here is derived from an EMBL/GenBank/DDBJ whole genome shotgun (WGS) entry which is preliminary data.</text>
</comment>
<dbReference type="Proteomes" id="UP000540417">
    <property type="component" value="Unassembled WGS sequence"/>
</dbReference>
<proteinExistence type="predicted"/>
<reference evidence="9 10" key="1">
    <citation type="submission" date="2019-04" db="EMBL/GenBank/DDBJ databases">
        <authorList>
            <consortium name="GenomeTrakr: Next Generation Sequencing Network for Food Pathogen Tracability"/>
        </authorList>
    </citation>
    <scope>NUCLEOTIDE SEQUENCE [LARGE SCALE GENOMIC DNA]</scope>
    <source>
        <strain evidence="9 10">LS1419</strain>
    </source>
</reference>
<gene>
    <name evidence="9" type="ORF">E5H26_03060</name>
</gene>
<dbReference type="InterPro" id="IPR038731">
    <property type="entry name" value="RgtA/B/C-like"/>
</dbReference>
<keyword evidence="4" id="KW-0808">Transferase</keyword>
<dbReference type="GO" id="GO:0016763">
    <property type="term" value="F:pentosyltransferase activity"/>
    <property type="evidence" value="ECO:0007669"/>
    <property type="project" value="TreeGrafter"/>
</dbReference>
<keyword evidence="7" id="KW-0472">Membrane</keyword>
<dbReference type="InterPro" id="IPR050297">
    <property type="entry name" value="LipidA_mod_glycosyltrf_83"/>
</dbReference>
<evidence type="ECO:0000256" key="6">
    <source>
        <dbReference type="ARBA" id="ARBA00022989"/>
    </source>
</evidence>
<keyword evidence="6" id="KW-1133">Transmembrane helix</keyword>
<dbReference type="Pfam" id="PF13231">
    <property type="entry name" value="PMT_2"/>
    <property type="match status" value="1"/>
</dbReference>
<keyword evidence="5" id="KW-0812">Transmembrane</keyword>